<proteinExistence type="predicted"/>
<dbReference type="Proteomes" id="UP001283361">
    <property type="component" value="Unassembled WGS sequence"/>
</dbReference>
<dbReference type="EMBL" id="JAWDGP010006726">
    <property type="protein sequence ID" value="KAK3736242.1"/>
    <property type="molecule type" value="Genomic_DNA"/>
</dbReference>
<sequence length="74" mass="8683">MRTVRKEFTHLHNEFRRGIAQDIDSPLVFGITECRTELFRMPSLWRVATGVRHPKLGSFLYPAIKKKWVTLLVS</sequence>
<gene>
    <name evidence="1" type="ORF">RRG08_066801</name>
</gene>
<accession>A0AAE1CTZ2</accession>
<evidence type="ECO:0000313" key="1">
    <source>
        <dbReference type="EMBL" id="KAK3736242.1"/>
    </source>
</evidence>
<evidence type="ECO:0000313" key="2">
    <source>
        <dbReference type="Proteomes" id="UP001283361"/>
    </source>
</evidence>
<name>A0AAE1CTZ2_9GAST</name>
<organism evidence="1 2">
    <name type="scientific">Elysia crispata</name>
    <name type="common">lettuce slug</name>
    <dbReference type="NCBI Taxonomy" id="231223"/>
    <lineage>
        <taxon>Eukaryota</taxon>
        <taxon>Metazoa</taxon>
        <taxon>Spiralia</taxon>
        <taxon>Lophotrochozoa</taxon>
        <taxon>Mollusca</taxon>
        <taxon>Gastropoda</taxon>
        <taxon>Heterobranchia</taxon>
        <taxon>Euthyneura</taxon>
        <taxon>Panpulmonata</taxon>
        <taxon>Sacoglossa</taxon>
        <taxon>Placobranchoidea</taxon>
        <taxon>Plakobranchidae</taxon>
        <taxon>Elysia</taxon>
    </lineage>
</organism>
<dbReference type="AlphaFoldDB" id="A0AAE1CTZ2"/>
<comment type="caution">
    <text evidence="1">The sequence shown here is derived from an EMBL/GenBank/DDBJ whole genome shotgun (WGS) entry which is preliminary data.</text>
</comment>
<keyword evidence="2" id="KW-1185">Reference proteome</keyword>
<protein>
    <submittedName>
        <fullName evidence="1">Uncharacterized protein</fullName>
    </submittedName>
</protein>
<reference evidence="1" key="1">
    <citation type="journal article" date="2023" name="G3 (Bethesda)">
        <title>A reference genome for the long-term kleptoplast-retaining sea slug Elysia crispata morphotype clarki.</title>
        <authorList>
            <person name="Eastman K.E."/>
            <person name="Pendleton A.L."/>
            <person name="Shaikh M.A."/>
            <person name="Suttiyut T."/>
            <person name="Ogas R."/>
            <person name="Tomko P."/>
            <person name="Gavelis G."/>
            <person name="Widhalm J.R."/>
            <person name="Wisecaver J.H."/>
        </authorList>
    </citation>
    <scope>NUCLEOTIDE SEQUENCE</scope>
    <source>
        <strain evidence="1">ECLA1</strain>
    </source>
</reference>